<accession>A0ABX7NIW3</accession>
<dbReference type="EMBL" id="CP071091">
    <property type="protein sequence ID" value="QSQ18588.1"/>
    <property type="molecule type" value="Genomic_DNA"/>
</dbReference>
<dbReference type="PROSITE" id="PS51257">
    <property type="entry name" value="PROKAR_LIPOPROTEIN"/>
    <property type="match status" value="1"/>
</dbReference>
<evidence type="ECO:0000313" key="3">
    <source>
        <dbReference type="Proteomes" id="UP000663090"/>
    </source>
</evidence>
<sequence length="309" mass="32264">MNRPLLAAVLVLSLAACSEDPEPPNIPPDGGVDAGTDAGTDGGVDAGPDDGGSTSSGGAGKLPCDSTGAVTSNNQSYAYCVARVAGVELKIVEPRGGIVPRPVRLAIYLHGDGARAHTRDDAPRAHAPWAYVSETLYVSALAPNRCSWWTRPSLTTCTGTPTETDRDVSGENASALADVIDALRKRWDIVNEPILFGGSAGGSVFLTGSFLPRYGNRFRGIHALGCGGTVSWSGALEWDGNRPDQRGSTRLFYVYGDRDPALADIQASIAAYRGYSIPVGETVIAGASGCGFDDLGAVRDIWERDLGPL</sequence>
<dbReference type="Proteomes" id="UP000663090">
    <property type="component" value="Chromosome"/>
</dbReference>
<evidence type="ECO:0000313" key="2">
    <source>
        <dbReference type="EMBL" id="QSQ18588.1"/>
    </source>
</evidence>
<dbReference type="InterPro" id="IPR029058">
    <property type="entry name" value="AB_hydrolase_fold"/>
</dbReference>
<evidence type="ECO:0000256" key="1">
    <source>
        <dbReference type="SAM" id="MobiDB-lite"/>
    </source>
</evidence>
<dbReference type="SUPFAM" id="SSF53474">
    <property type="entry name" value="alpha/beta-Hydrolases"/>
    <property type="match status" value="1"/>
</dbReference>
<feature type="region of interest" description="Disordered" evidence="1">
    <location>
        <begin position="19"/>
        <end position="60"/>
    </location>
</feature>
<keyword evidence="3" id="KW-1185">Reference proteome</keyword>
<dbReference type="Gene3D" id="3.40.50.1820">
    <property type="entry name" value="alpha/beta hydrolase"/>
    <property type="match status" value="1"/>
</dbReference>
<dbReference type="RefSeq" id="WP_206720179.1">
    <property type="nucleotide sequence ID" value="NZ_CP071091.1"/>
</dbReference>
<evidence type="ECO:0008006" key="4">
    <source>
        <dbReference type="Google" id="ProtNLM"/>
    </source>
</evidence>
<proteinExistence type="predicted"/>
<feature type="compositionally biased region" description="Low complexity" evidence="1">
    <location>
        <begin position="28"/>
        <end position="39"/>
    </location>
</feature>
<organism evidence="2 3">
    <name type="scientific">Myxococcus landrumensis</name>
    <dbReference type="NCBI Taxonomy" id="2813577"/>
    <lineage>
        <taxon>Bacteria</taxon>
        <taxon>Pseudomonadati</taxon>
        <taxon>Myxococcota</taxon>
        <taxon>Myxococcia</taxon>
        <taxon>Myxococcales</taxon>
        <taxon>Cystobacterineae</taxon>
        <taxon>Myxococcaceae</taxon>
        <taxon>Myxococcus</taxon>
    </lineage>
</organism>
<gene>
    <name evidence="2" type="ORF">JY572_27820</name>
</gene>
<name>A0ABX7NIW3_9BACT</name>
<reference evidence="2 3" key="1">
    <citation type="submission" date="2021-02" db="EMBL/GenBank/DDBJ databases">
        <title>De Novo genome assembly of isolated myxobacteria.</title>
        <authorList>
            <person name="Stevens D.C."/>
        </authorList>
    </citation>
    <scope>NUCLEOTIDE SEQUENCE [LARGE SCALE GENOMIC DNA]</scope>
    <source>
        <strain evidence="2 3">SCHIC003</strain>
    </source>
</reference>
<protein>
    <recommendedName>
        <fullName evidence="4">Lipoprotein</fullName>
    </recommendedName>
</protein>